<dbReference type="AlphaFoldDB" id="A0AAD5M929"/>
<evidence type="ECO:0000313" key="1">
    <source>
        <dbReference type="EMBL" id="KAJ1353435.1"/>
    </source>
</evidence>
<gene>
    <name evidence="1" type="ORF">KIN20_010062</name>
</gene>
<dbReference type="Proteomes" id="UP001196413">
    <property type="component" value="Unassembled WGS sequence"/>
</dbReference>
<name>A0AAD5M929_PARTN</name>
<sequence>MQTVSDVLESQGRCALLPDALITTILAQLNVTVNYEPMLYQTVIHNILIGMADEMKAQNCIVVGSTVTGISTVMTDQEMKMCTDPQATIGAIPTSHTEKNCADHKYHHGDLDKNDVAKSTRQSDQNAGIRSVWITFLLSDSQRRWKLKLNLMYMRRTVLFNRYILSHFSYNKLASCMGSEYPHCKNDVVYQLISLQP</sequence>
<keyword evidence="2" id="KW-1185">Reference proteome</keyword>
<organism evidence="1 2">
    <name type="scientific">Parelaphostrongylus tenuis</name>
    <name type="common">Meningeal worm</name>
    <dbReference type="NCBI Taxonomy" id="148309"/>
    <lineage>
        <taxon>Eukaryota</taxon>
        <taxon>Metazoa</taxon>
        <taxon>Ecdysozoa</taxon>
        <taxon>Nematoda</taxon>
        <taxon>Chromadorea</taxon>
        <taxon>Rhabditida</taxon>
        <taxon>Rhabditina</taxon>
        <taxon>Rhabditomorpha</taxon>
        <taxon>Strongyloidea</taxon>
        <taxon>Metastrongylidae</taxon>
        <taxon>Parelaphostrongylus</taxon>
    </lineage>
</organism>
<dbReference type="EMBL" id="JAHQIW010001711">
    <property type="protein sequence ID" value="KAJ1353435.1"/>
    <property type="molecule type" value="Genomic_DNA"/>
</dbReference>
<evidence type="ECO:0000313" key="2">
    <source>
        <dbReference type="Proteomes" id="UP001196413"/>
    </source>
</evidence>
<proteinExistence type="predicted"/>
<reference evidence="1" key="1">
    <citation type="submission" date="2021-06" db="EMBL/GenBank/DDBJ databases">
        <title>Parelaphostrongylus tenuis whole genome reference sequence.</title>
        <authorList>
            <person name="Garwood T.J."/>
            <person name="Larsen P.A."/>
            <person name="Fountain-Jones N.M."/>
            <person name="Garbe J.R."/>
            <person name="Macchietto M.G."/>
            <person name="Kania S.A."/>
            <person name="Gerhold R.W."/>
            <person name="Richards J.E."/>
            <person name="Wolf T.M."/>
        </authorList>
    </citation>
    <scope>NUCLEOTIDE SEQUENCE</scope>
    <source>
        <strain evidence="1">MNPRO001-30</strain>
        <tissue evidence="1">Meninges</tissue>
    </source>
</reference>
<comment type="caution">
    <text evidence="1">The sequence shown here is derived from an EMBL/GenBank/DDBJ whole genome shotgun (WGS) entry which is preliminary data.</text>
</comment>
<accession>A0AAD5M929</accession>
<protein>
    <submittedName>
        <fullName evidence="1">Uncharacterized protein</fullName>
    </submittedName>
</protein>